<accession>A0A426XSY6</accession>
<comment type="caution">
    <text evidence="2">The sequence shown here is derived from an EMBL/GenBank/DDBJ whole genome shotgun (WGS) entry which is preliminary data.</text>
</comment>
<feature type="region of interest" description="Disordered" evidence="1">
    <location>
        <begin position="67"/>
        <end position="89"/>
    </location>
</feature>
<protein>
    <submittedName>
        <fullName evidence="2">Uncharacterized protein</fullName>
    </submittedName>
</protein>
<name>A0A426XSY6_ENSVE</name>
<gene>
    <name evidence="2" type="ORF">B296_00021950</name>
</gene>
<dbReference type="AlphaFoldDB" id="A0A426XSY6"/>
<feature type="compositionally biased region" description="Basic and acidic residues" evidence="1">
    <location>
        <begin position="75"/>
        <end position="87"/>
    </location>
</feature>
<proteinExistence type="predicted"/>
<evidence type="ECO:0000256" key="1">
    <source>
        <dbReference type="SAM" id="MobiDB-lite"/>
    </source>
</evidence>
<evidence type="ECO:0000313" key="2">
    <source>
        <dbReference type="EMBL" id="RRT42593.1"/>
    </source>
</evidence>
<dbReference type="EMBL" id="AMZH03017729">
    <property type="protein sequence ID" value="RRT42593.1"/>
    <property type="molecule type" value="Genomic_DNA"/>
</dbReference>
<dbReference type="Proteomes" id="UP000287651">
    <property type="component" value="Unassembled WGS sequence"/>
</dbReference>
<sequence length="114" mass="13462">MLGNRQRKTVRLTARNAGSCRIAGSKKFTREELHDRSTKRLCWHCDEPWSRDHRCKKGRLLLIEPVDESEQEEEDLKHEEENMKEDPQSAFSTVHALAGYANRQKMKIEEFLKH</sequence>
<evidence type="ECO:0000313" key="3">
    <source>
        <dbReference type="Proteomes" id="UP000287651"/>
    </source>
</evidence>
<organism evidence="2 3">
    <name type="scientific">Ensete ventricosum</name>
    <name type="common">Abyssinian banana</name>
    <name type="synonym">Musa ensete</name>
    <dbReference type="NCBI Taxonomy" id="4639"/>
    <lineage>
        <taxon>Eukaryota</taxon>
        <taxon>Viridiplantae</taxon>
        <taxon>Streptophyta</taxon>
        <taxon>Embryophyta</taxon>
        <taxon>Tracheophyta</taxon>
        <taxon>Spermatophyta</taxon>
        <taxon>Magnoliopsida</taxon>
        <taxon>Liliopsida</taxon>
        <taxon>Zingiberales</taxon>
        <taxon>Musaceae</taxon>
        <taxon>Ensete</taxon>
    </lineage>
</organism>
<reference evidence="2 3" key="1">
    <citation type="journal article" date="2014" name="Agronomy (Basel)">
        <title>A Draft Genome Sequence for Ensete ventricosum, the Drought-Tolerant Tree Against Hunger.</title>
        <authorList>
            <person name="Harrison J."/>
            <person name="Moore K.A."/>
            <person name="Paszkiewicz K."/>
            <person name="Jones T."/>
            <person name="Grant M."/>
            <person name="Ambacheew D."/>
            <person name="Muzemil S."/>
            <person name="Studholme D.J."/>
        </authorList>
    </citation>
    <scope>NUCLEOTIDE SEQUENCE [LARGE SCALE GENOMIC DNA]</scope>
</reference>